<dbReference type="AlphaFoldDB" id="A0A8J1MZK6"/>
<feature type="region of interest" description="Disordered" evidence="1">
    <location>
        <begin position="140"/>
        <end position="218"/>
    </location>
</feature>
<dbReference type="Proteomes" id="UP000186698">
    <property type="component" value="Chromosome 4L"/>
</dbReference>
<accession>A0A8J1MZK6</accession>
<dbReference type="PANTHER" id="PTHR16108">
    <property type="match status" value="1"/>
</dbReference>
<gene>
    <name evidence="4" type="primary">LOC108704029</name>
</gene>
<feature type="compositionally biased region" description="Acidic residues" evidence="1">
    <location>
        <begin position="169"/>
        <end position="178"/>
    </location>
</feature>
<dbReference type="InterPro" id="IPR011029">
    <property type="entry name" value="DEATH-like_dom_sf"/>
</dbReference>
<keyword evidence="2" id="KW-0812">Transmembrane</keyword>
<dbReference type="InterPro" id="IPR026181">
    <property type="entry name" value="TMEM40"/>
</dbReference>
<feature type="transmembrane region" description="Helical" evidence="2">
    <location>
        <begin position="260"/>
        <end position="282"/>
    </location>
</feature>
<name>A0A8J1MZK6_XENLA</name>
<feature type="compositionally biased region" description="Basic and acidic residues" evidence="1">
    <location>
        <begin position="179"/>
        <end position="218"/>
    </location>
</feature>
<organism evidence="3 4">
    <name type="scientific">Xenopus laevis</name>
    <name type="common">African clawed frog</name>
    <dbReference type="NCBI Taxonomy" id="8355"/>
    <lineage>
        <taxon>Eukaryota</taxon>
        <taxon>Metazoa</taxon>
        <taxon>Chordata</taxon>
        <taxon>Craniata</taxon>
        <taxon>Vertebrata</taxon>
        <taxon>Euteleostomi</taxon>
        <taxon>Amphibia</taxon>
        <taxon>Batrachia</taxon>
        <taxon>Anura</taxon>
        <taxon>Pipoidea</taxon>
        <taxon>Pipidae</taxon>
        <taxon>Xenopodinae</taxon>
        <taxon>Xenopus</taxon>
        <taxon>Xenopus</taxon>
    </lineage>
</organism>
<dbReference type="Gene3D" id="1.10.533.10">
    <property type="entry name" value="Death Domain, Fas"/>
    <property type="match status" value="1"/>
</dbReference>
<dbReference type="GeneID" id="108704029"/>
<sequence length="307" mass="34918">MNVDQFRVPKLSPDQQEIFRKCFSRDLENLKSNEGLGAPFWDLFINLCQAPALSILTQEEAQTLLQLAPPSQQRDAVLKSVADKGPSAIFIFYLFLNLNNEESYEELPSSKDNDEKLGILSIARDNFLFVLRKKVMELAQKSRSEGGVRPNSAIATVRPMPVPNKEATEGEAPEDPDTKDDIMKKEKERRPVTERSREKDKKKKETEKHPVADTVDGPRNKSRRYWGIRKDDEFFHFIIICFAVGSSLISSYNYSDWTVSVGIGLLAFASLETIGIYFGLVYRIRTVIEAFLPLLRKSPLAGLQKER</sequence>
<evidence type="ECO:0000256" key="2">
    <source>
        <dbReference type="SAM" id="Phobius"/>
    </source>
</evidence>
<dbReference type="PANTHER" id="PTHR16108:SF2">
    <property type="entry name" value="TRANSMEMBRANE PROTEIN 40"/>
    <property type="match status" value="1"/>
</dbReference>
<dbReference type="OrthoDB" id="9382530at2759"/>
<dbReference type="CTD" id="108704029"/>
<dbReference type="RefSeq" id="XP_041446916.1">
    <property type="nucleotide sequence ID" value="XM_041590982.1"/>
</dbReference>
<evidence type="ECO:0000313" key="4">
    <source>
        <dbReference type="RefSeq" id="XP_041446916.1"/>
    </source>
</evidence>
<feature type="transmembrane region" description="Helical" evidence="2">
    <location>
        <begin position="234"/>
        <end position="254"/>
    </location>
</feature>
<dbReference type="KEGG" id="xla:108704029"/>
<proteinExistence type="predicted"/>
<evidence type="ECO:0000313" key="3">
    <source>
        <dbReference type="Proteomes" id="UP000186698"/>
    </source>
</evidence>
<evidence type="ECO:0000256" key="1">
    <source>
        <dbReference type="SAM" id="MobiDB-lite"/>
    </source>
</evidence>
<keyword evidence="2" id="KW-1133">Transmembrane helix</keyword>
<keyword evidence="2" id="KW-0472">Membrane</keyword>
<protein>
    <submittedName>
        <fullName evidence="4">Uncharacterized protein LOC108704029</fullName>
    </submittedName>
</protein>
<dbReference type="Pfam" id="PF15817">
    <property type="entry name" value="TMEM40"/>
    <property type="match status" value="1"/>
</dbReference>
<keyword evidence="3" id="KW-1185">Reference proteome</keyword>
<reference evidence="4" key="1">
    <citation type="submission" date="2025-08" db="UniProtKB">
        <authorList>
            <consortium name="RefSeq"/>
        </authorList>
    </citation>
    <scope>IDENTIFICATION</scope>
    <source>
        <strain evidence="4">J_2021</strain>
        <tissue evidence="4">Erythrocytes</tissue>
    </source>
</reference>